<dbReference type="EMBL" id="LGGN01000366">
    <property type="protein sequence ID" value="KUK75794.1"/>
    <property type="molecule type" value="Genomic_DNA"/>
</dbReference>
<dbReference type="PATRIC" id="fig|294710.3.peg.189"/>
<comment type="caution">
    <text evidence="1">The sequence shown here is derived from an EMBL/GenBank/DDBJ whole genome shotgun (WGS) entry which is preliminary data.</text>
</comment>
<dbReference type="AlphaFoldDB" id="A0A101HFK3"/>
<evidence type="ECO:0000313" key="2">
    <source>
        <dbReference type="Proteomes" id="UP000053860"/>
    </source>
</evidence>
<sequence>MSFNTYGQKTKTAGAPVQVWAEVSGVKTGGGTIADFEDLPVGFVIPAGTPVYLDKAGGNLTPIYFYELVETLTALDTKAVLYGAAPLNADGGFIMVAPSTIGGTGTGVAYSAAVDNGDGTHTITIVAGALGTAAAGTIYAEASEAGASAVLAEASVPNGLLWNDIVKEEGDAVGTGAVVDKGRIYADRIPALPAAYEKHLEYVGINFEKGV</sequence>
<evidence type="ECO:0008006" key="3">
    <source>
        <dbReference type="Google" id="ProtNLM"/>
    </source>
</evidence>
<reference evidence="2" key="1">
    <citation type="journal article" date="2015" name="MBio">
        <title>Genome-Resolved Metagenomic Analysis Reveals Roles for Candidate Phyla and Other Microbial Community Members in Biogeochemical Transformations in Oil Reservoirs.</title>
        <authorList>
            <person name="Hu P."/>
            <person name="Tom L."/>
            <person name="Singh A."/>
            <person name="Thomas B.C."/>
            <person name="Baker B.J."/>
            <person name="Piceno Y.M."/>
            <person name="Andersen G.L."/>
            <person name="Banfield J.F."/>
        </authorList>
    </citation>
    <scope>NUCLEOTIDE SEQUENCE [LARGE SCALE GENOMIC DNA]</scope>
</reference>
<evidence type="ECO:0000313" key="1">
    <source>
        <dbReference type="EMBL" id="KUK75794.1"/>
    </source>
</evidence>
<protein>
    <recommendedName>
        <fullName evidence="3">Head decoration protein</fullName>
    </recommendedName>
</protein>
<dbReference type="Proteomes" id="UP000053860">
    <property type="component" value="Unassembled WGS sequence"/>
</dbReference>
<name>A0A101HFK3_9BACT</name>
<organism evidence="1 2">
    <name type="scientific">Proteiniphilum acetatigenes</name>
    <dbReference type="NCBI Taxonomy" id="294710"/>
    <lineage>
        <taxon>Bacteria</taxon>
        <taxon>Pseudomonadati</taxon>
        <taxon>Bacteroidota</taxon>
        <taxon>Bacteroidia</taxon>
        <taxon>Bacteroidales</taxon>
        <taxon>Dysgonomonadaceae</taxon>
        <taxon>Proteiniphilum</taxon>
    </lineage>
</organism>
<accession>A0A101HFK3</accession>
<gene>
    <name evidence="1" type="ORF">XD92_1516</name>
</gene>
<proteinExistence type="predicted"/>